<dbReference type="OrthoDB" id="4986691at2759"/>
<accession>A0A9N9UCK6</accession>
<dbReference type="Proteomes" id="UP000754883">
    <property type="component" value="Unassembled WGS sequence"/>
</dbReference>
<sequence length="138" mass="15650">MSITELDALLVLSYHDHQSKAMLAKMARQMVAEAALPDWMPPMLQDLLVWEALKTKFGMNFNRNRLEIFYSFDPKNKVVILNRGEDEIADEVAHEALRMLHPEYKMRPGLDVPTAIGAEEVHMIAQMDKVGGLPSSTK</sequence>
<organism evidence="1 2">
    <name type="scientific">Clonostachys byssicola</name>
    <dbReference type="NCBI Taxonomy" id="160290"/>
    <lineage>
        <taxon>Eukaryota</taxon>
        <taxon>Fungi</taxon>
        <taxon>Dikarya</taxon>
        <taxon>Ascomycota</taxon>
        <taxon>Pezizomycotina</taxon>
        <taxon>Sordariomycetes</taxon>
        <taxon>Hypocreomycetidae</taxon>
        <taxon>Hypocreales</taxon>
        <taxon>Bionectriaceae</taxon>
        <taxon>Clonostachys</taxon>
    </lineage>
</organism>
<reference evidence="1" key="1">
    <citation type="submission" date="2021-10" db="EMBL/GenBank/DDBJ databases">
        <authorList>
            <person name="Piombo E."/>
        </authorList>
    </citation>
    <scope>NUCLEOTIDE SEQUENCE</scope>
</reference>
<evidence type="ECO:0000313" key="1">
    <source>
        <dbReference type="EMBL" id="CAG9987909.1"/>
    </source>
</evidence>
<protein>
    <submittedName>
        <fullName evidence="1">Uncharacterized protein</fullName>
    </submittedName>
</protein>
<proteinExistence type="predicted"/>
<evidence type="ECO:0000313" key="2">
    <source>
        <dbReference type="Proteomes" id="UP000754883"/>
    </source>
</evidence>
<name>A0A9N9UCK6_9HYPO</name>
<dbReference type="AlphaFoldDB" id="A0A9N9UCK6"/>
<comment type="caution">
    <text evidence="1">The sequence shown here is derived from an EMBL/GenBank/DDBJ whole genome shotgun (WGS) entry which is preliminary data.</text>
</comment>
<keyword evidence="2" id="KW-1185">Reference proteome</keyword>
<dbReference type="EMBL" id="CABFNO020001443">
    <property type="protein sequence ID" value="CAG9987909.1"/>
    <property type="molecule type" value="Genomic_DNA"/>
</dbReference>
<gene>
    <name evidence="1" type="ORF">CBYS24578_00010552</name>
</gene>